<keyword evidence="2" id="KW-1185">Reference proteome</keyword>
<proteinExistence type="predicted"/>
<evidence type="ECO:0000313" key="1">
    <source>
        <dbReference type="EMBL" id="CAI9549342.1"/>
    </source>
</evidence>
<feature type="non-terminal residue" evidence="1">
    <location>
        <position position="1"/>
    </location>
</feature>
<reference evidence="1" key="1">
    <citation type="submission" date="2023-05" db="EMBL/GenBank/DDBJ databases">
        <authorList>
            <person name="Stuckert A."/>
        </authorList>
    </citation>
    <scope>NUCLEOTIDE SEQUENCE</scope>
</reference>
<gene>
    <name evidence="1" type="ORF">SPARVUS_LOCUS3329188</name>
</gene>
<dbReference type="EMBL" id="CATNWA010005093">
    <property type="protein sequence ID" value="CAI9549342.1"/>
    <property type="molecule type" value="Genomic_DNA"/>
</dbReference>
<organism evidence="1 2">
    <name type="scientific">Staurois parvus</name>
    <dbReference type="NCBI Taxonomy" id="386267"/>
    <lineage>
        <taxon>Eukaryota</taxon>
        <taxon>Metazoa</taxon>
        <taxon>Chordata</taxon>
        <taxon>Craniata</taxon>
        <taxon>Vertebrata</taxon>
        <taxon>Euteleostomi</taxon>
        <taxon>Amphibia</taxon>
        <taxon>Batrachia</taxon>
        <taxon>Anura</taxon>
        <taxon>Neobatrachia</taxon>
        <taxon>Ranoidea</taxon>
        <taxon>Ranidae</taxon>
        <taxon>Staurois</taxon>
    </lineage>
</organism>
<name>A0ABN9BNT6_9NEOB</name>
<evidence type="ECO:0000313" key="2">
    <source>
        <dbReference type="Proteomes" id="UP001162483"/>
    </source>
</evidence>
<dbReference type="Proteomes" id="UP001162483">
    <property type="component" value="Unassembled WGS sequence"/>
</dbReference>
<protein>
    <recommendedName>
        <fullName evidence="3">Maturase K</fullName>
    </recommendedName>
</protein>
<comment type="caution">
    <text evidence="1">The sequence shown here is derived from an EMBL/GenBank/DDBJ whole genome shotgun (WGS) entry which is preliminary data.</text>
</comment>
<evidence type="ECO:0008006" key="3">
    <source>
        <dbReference type="Google" id="ProtNLM"/>
    </source>
</evidence>
<accession>A0ABN9BNT6</accession>
<sequence>RRKLAFSSRFYQRFKHEVANHVCKPFASEMFFNSSSSQCCPEPFFHYEKCMKSIFKVLRWTKH</sequence>